<dbReference type="SMART" id="SM00355">
    <property type="entry name" value="ZnF_C2H2"/>
    <property type="match status" value="2"/>
</dbReference>
<dbReference type="InterPro" id="IPR015318">
    <property type="entry name" value="Znf_GAGA-bd_fac"/>
</dbReference>
<organism evidence="6">
    <name type="scientific">Cacopsylla melanoneura</name>
    <dbReference type="NCBI Taxonomy" id="428564"/>
    <lineage>
        <taxon>Eukaryota</taxon>
        <taxon>Metazoa</taxon>
        <taxon>Ecdysozoa</taxon>
        <taxon>Arthropoda</taxon>
        <taxon>Hexapoda</taxon>
        <taxon>Insecta</taxon>
        <taxon>Pterygota</taxon>
        <taxon>Neoptera</taxon>
        <taxon>Paraneoptera</taxon>
        <taxon>Hemiptera</taxon>
        <taxon>Sternorrhyncha</taxon>
        <taxon>Psylloidea</taxon>
        <taxon>Psyllidae</taxon>
        <taxon>Psyllinae</taxon>
        <taxon>Cacopsylla</taxon>
    </lineage>
</organism>
<keyword evidence="1" id="KW-0479">Metal-binding</keyword>
<evidence type="ECO:0000256" key="3">
    <source>
        <dbReference type="ARBA" id="ARBA00022833"/>
    </source>
</evidence>
<dbReference type="FunFam" id="3.30.160.60:FF:000446">
    <property type="entry name" value="Zinc finger protein"/>
    <property type="match status" value="1"/>
</dbReference>
<accession>A0A8D8LY80</accession>
<dbReference type="GO" id="GO:0005634">
    <property type="term" value="C:nucleus"/>
    <property type="evidence" value="ECO:0007669"/>
    <property type="project" value="UniProtKB-ARBA"/>
</dbReference>
<dbReference type="Pfam" id="PF09237">
    <property type="entry name" value="GAGA"/>
    <property type="match status" value="1"/>
</dbReference>
<evidence type="ECO:0000313" key="6">
    <source>
        <dbReference type="EMBL" id="CAG6618559.1"/>
    </source>
</evidence>
<dbReference type="PROSITE" id="PS50157">
    <property type="entry name" value="ZINC_FINGER_C2H2_2"/>
    <property type="match status" value="2"/>
</dbReference>
<dbReference type="InterPro" id="IPR013087">
    <property type="entry name" value="Znf_C2H2_type"/>
</dbReference>
<reference evidence="6" key="1">
    <citation type="submission" date="2021-05" db="EMBL/GenBank/DDBJ databases">
        <authorList>
            <person name="Alioto T."/>
            <person name="Alioto T."/>
            <person name="Gomez Garrido J."/>
        </authorList>
    </citation>
    <scope>NUCLEOTIDE SEQUENCE</scope>
</reference>
<dbReference type="InterPro" id="IPR036236">
    <property type="entry name" value="Znf_C2H2_sf"/>
</dbReference>
<dbReference type="SUPFAM" id="SSF57667">
    <property type="entry name" value="beta-beta-alpha zinc fingers"/>
    <property type="match status" value="1"/>
</dbReference>
<dbReference type="AlphaFoldDB" id="A0A8D8LY80"/>
<dbReference type="Gene3D" id="3.30.160.60">
    <property type="entry name" value="Classic Zinc Finger"/>
    <property type="match status" value="2"/>
</dbReference>
<evidence type="ECO:0000259" key="5">
    <source>
        <dbReference type="PROSITE" id="PS50157"/>
    </source>
</evidence>
<evidence type="ECO:0000256" key="1">
    <source>
        <dbReference type="ARBA" id="ARBA00022723"/>
    </source>
</evidence>
<keyword evidence="2 4" id="KW-0863">Zinc-finger</keyword>
<protein>
    <submittedName>
        <fullName evidence="6">Zinc finger X-chromosomal protein</fullName>
    </submittedName>
</protein>
<evidence type="ECO:0000256" key="4">
    <source>
        <dbReference type="PROSITE-ProRule" id="PRU00042"/>
    </source>
</evidence>
<evidence type="ECO:0000256" key="2">
    <source>
        <dbReference type="ARBA" id="ARBA00022771"/>
    </source>
</evidence>
<sequence>MFNRVKLKIMNNNWFGFISTFFFFLFSFPVLTCQYCLLTLPAHFDTVYIHTKLCPKKPRTIQNLVFMCVVCEYGTKYSVCMKTHVRKHIGEKPYKCNICFYTSNDSSNMRRHYNIRHNQ</sequence>
<feature type="domain" description="C2H2-type" evidence="5">
    <location>
        <begin position="66"/>
        <end position="93"/>
    </location>
</feature>
<dbReference type="EMBL" id="HBUF01042712">
    <property type="protein sequence ID" value="CAG6618559.1"/>
    <property type="molecule type" value="Transcribed_RNA"/>
</dbReference>
<keyword evidence="3" id="KW-0862">Zinc</keyword>
<proteinExistence type="predicted"/>
<feature type="domain" description="C2H2-type" evidence="5">
    <location>
        <begin position="94"/>
        <end position="119"/>
    </location>
</feature>
<dbReference type="GO" id="GO:0008270">
    <property type="term" value="F:zinc ion binding"/>
    <property type="evidence" value="ECO:0007669"/>
    <property type="project" value="UniProtKB-KW"/>
</dbReference>
<name>A0A8D8LY80_9HEMI</name>